<keyword evidence="1 4" id="KW-0489">Methyltransferase</keyword>
<feature type="compositionally biased region" description="Acidic residues" evidence="3">
    <location>
        <begin position="199"/>
        <end position="215"/>
    </location>
</feature>
<sequence>MRIISGRFRRRTLQANPGNTTRPITDRAKVILFDNIERFFKGQRVLDIFCGTGSLGLEALSRGAETCVFIEQDHRAFELLKANIAHVGATEIAVPWRVSALKSSLKPRGTLWYPYGLVFFDPPYVMLKDVRPGEPLYRMFLRLARPDITTEDVLVVLRGPECAEYTLPDCWQIERKMKVGSMELALIRKAYATPLPENQTDEDSGVESDEPQAGN</sequence>
<dbReference type="KEGG" id="peh:Spb1_08260"/>
<dbReference type="OrthoDB" id="9803017at2"/>
<dbReference type="PROSITE" id="PS00092">
    <property type="entry name" value="N6_MTASE"/>
    <property type="match status" value="1"/>
</dbReference>
<dbReference type="Proteomes" id="UP000315349">
    <property type="component" value="Chromosome"/>
</dbReference>
<keyword evidence="2 4" id="KW-0808">Transferase</keyword>
<keyword evidence="5" id="KW-1185">Reference proteome</keyword>
<proteinExistence type="predicted"/>
<dbReference type="InterPro" id="IPR004398">
    <property type="entry name" value="RNA_MeTrfase_RsmD"/>
</dbReference>
<gene>
    <name evidence="4" type="primary">rsmD</name>
    <name evidence="4" type="ORF">Spb1_08260</name>
</gene>
<dbReference type="Pfam" id="PF03602">
    <property type="entry name" value="Cons_hypoth95"/>
    <property type="match status" value="1"/>
</dbReference>
<dbReference type="InterPro" id="IPR002052">
    <property type="entry name" value="DNA_methylase_N6_adenine_CS"/>
</dbReference>
<dbReference type="GO" id="GO:0052913">
    <property type="term" value="F:16S rRNA (guanine(966)-N(2))-methyltransferase activity"/>
    <property type="evidence" value="ECO:0007669"/>
    <property type="project" value="UniProtKB-EC"/>
</dbReference>
<dbReference type="Gene3D" id="3.40.50.150">
    <property type="entry name" value="Vaccinia Virus protein VP39"/>
    <property type="match status" value="1"/>
</dbReference>
<evidence type="ECO:0000256" key="1">
    <source>
        <dbReference type="ARBA" id="ARBA00022603"/>
    </source>
</evidence>
<dbReference type="CDD" id="cd02440">
    <property type="entry name" value="AdoMet_MTases"/>
    <property type="match status" value="1"/>
</dbReference>
<evidence type="ECO:0000313" key="4">
    <source>
        <dbReference type="EMBL" id="QDV28959.1"/>
    </source>
</evidence>
<dbReference type="EC" id="2.1.1.171" evidence="4"/>
<dbReference type="InterPro" id="IPR029063">
    <property type="entry name" value="SAM-dependent_MTases_sf"/>
</dbReference>
<protein>
    <submittedName>
        <fullName evidence="4">Ribosomal RNA small subunit methyltransferase D</fullName>
        <ecNumber evidence="4">2.1.1.171</ecNumber>
    </submittedName>
</protein>
<evidence type="ECO:0000256" key="2">
    <source>
        <dbReference type="ARBA" id="ARBA00022679"/>
    </source>
</evidence>
<dbReference type="PANTHER" id="PTHR43542">
    <property type="entry name" value="METHYLTRANSFERASE"/>
    <property type="match status" value="1"/>
</dbReference>
<reference evidence="4 5" key="1">
    <citation type="submission" date="2019-02" db="EMBL/GenBank/DDBJ databases">
        <title>Deep-cultivation of Planctomycetes and their phenomic and genomic characterization uncovers novel biology.</title>
        <authorList>
            <person name="Wiegand S."/>
            <person name="Jogler M."/>
            <person name="Boedeker C."/>
            <person name="Pinto D."/>
            <person name="Vollmers J."/>
            <person name="Rivas-Marin E."/>
            <person name="Kohn T."/>
            <person name="Peeters S.H."/>
            <person name="Heuer A."/>
            <person name="Rast P."/>
            <person name="Oberbeckmann S."/>
            <person name="Bunk B."/>
            <person name="Jeske O."/>
            <person name="Meyerdierks A."/>
            <person name="Storesund J.E."/>
            <person name="Kallscheuer N."/>
            <person name="Luecker S."/>
            <person name="Lage O.M."/>
            <person name="Pohl T."/>
            <person name="Merkel B.J."/>
            <person name="Hornburger P."/>
            <person name="Mueller R.-W."/>
            <person name="Bruemmer F."/>
            <person name="Labrenz M."/>
            <person name="Spormann A.M."/>
            <person name="Op den Camp H."/>
            <person name="Overmann J."/>
            <person name="Amann R."/>
            <person name="Jetten M.S.M."/>
            <person name="Mascher T."/>
            <person name="Medema M.H."/>
            <person name="Devos D.P."/>
            <person name="Kaster A.-K."/>
            <person name="Ovreas L."/>
            <person name="Rohde M."/>
            <person name="Galperin M.Y."/>
            <person name="Jogler C."/>
        </authorList>
    </citation>
    <scope>NUCLEOTIDE SEQUENCE [LARGE SCALE GENOMIC DNA]</scope>
    <source>
        <strain evidence="4 5">Spb1</strain>
    </source>
</reference>
<dbReference type="GO" id="GO:0003676">
    <property type="term" value="F:nucleic acid binding"/>
    <property type="evidence" value="ECO:0007669"/>
    <property type="project" value="InterPro"/>
</dbReference>
<name>A0A518GK51_9PLAN</name>
<dbReference type="SUPFAM" id="SSF53335">
    <property type="entry name" value="S-adenosyl-L-methionine-dependent methyltransferases"/>
    <property type="match status" value="1"/>
</dbReference>
<feature type="region of interest" description="Disordered" evidence="3">
    <location>
        <begin position="195"/>
        <end position="215"/>
    </location>
</feature>
<dbReference type="PANTHER" id="PTHR43542:SF1">
    <property type="entry name" value="METHYLTRANSFERASE"/>
    <property type="match status" value="1"/>
</dbReference>
<dbReference type="RefSeq" id="WP_145296137.1">
    <property type="nucleotide sequence ID" value="NZ_CP036299.1"/>
</dbReference>
<dbReference type="EMBL" id="CP036299">
    <property type="protein sequence ID" value="QDV28959.1"/>
    <property type="molecule type" value="Genomic_DNA"/>
</dbReference>
<accession>A0A518GK51</accession>
<dbReference type="PIRSF" id="PIRSF004553">
    <property type="entry name" value="CHP00095"/>
    <property type="match status" value="1"/>
</dbReference>
<evidence type="ECO:0000256" key="3">
    <source>
        <dbReference type="SAM" id="MobiDB-lite"/>
    </source>
</evidence>
<organism evidence="4 5">
    <name type="scientific">Planctopirus ephydatiae</name>
    <dbReference type="NCBI Taxonomy" id="2528019"/>
    <lineage>
        <taxon>Bacteria</taxon>
        <taxon>Pseudomonadati</taxon>
        <taxon>Planctomycetota</taxon>
        <taxon>Planctomycetia</taxon>
        <taxon>Planctomycetales</taxon>
        <taxon>Planctomycetaceae</taxon>
        <taxon>Planctopirus</taxon>
    </lineage>
</organism>
<evidence type="ECO:0000313" key="5">
    <source>
        <dbReference type="Proteomes" id="UP000315349"/>
    </source>
</evidence>
<dbReference type="AlphaFoldDB" id="A0A518GK51"/>